<feature type="compositionally biased region" description="Basic and acidic residues" evidence="1">
    <location>
        <begin position="212"/>
        <end position="221"/>
    </location>
</feature>
<keyword evidence="2" id="KW-0732">Signal</keyword>
<name>A0A1S1L316_9MYCO</name>
<sequence>MKYMNAVPALALIFAVAAACPSDATVYKANDSDNQRAERLANDHWLAPAKVAAQNYNGLAFVTRMSVSRKYSLAGGNPADVAAREARKAIDSGWSLTYVKCGMIPQPMASSAEDAKLDGVEVNLERSPTDPERAAFAQLSVYGSGGKSDELEVAINAVSQFHSDKGWPDLQNVPIDATCLVTPGAPPLGQNTSSAFPRGIAEGLSLGQPLNEKGEPDGSAR</sequence>
<dbReference type="GeneID" id="57167651"/>
<dbReference type="Proteomes" id="UP000179616">
    <property type="component" value="Unassembled WGS sequence"/>
</dbReference>
<evidence type="ECO:0000256" key="1">
    <source>
        <dbReference type="SAM" id="MobiDB-lite"/>
    </source>
</evidence>
<dbReference type="AlphaFoldDB" id="A0A1S1L316"/>
<dbReference type="PROSITE" id="PS51257">
    <property type="entry name" value="PROKAR_LIPOPROTEIN"/>
    <property type="match status" value="1"/>
</dbReference>
<protein>
    <recommendedName>
        <fullName evidence="5">Lipoprotein</fullName>
    </recommendedName>
</protein>
<comment type="caution">
    <text evidence="3">The sequence shown here is derived from an EMBL/GenBank/DDBJ whole genome shotgun (WGS) entry which is preliminary data.</text>
</comment>
<accession>A0A1S1L316</accession>
<evidence type="ECO:0000313" key="3">
    <source>
        <dbReference type="EMBL" id="OHU21479.1"/>
    </source>
</evidence>
<dbReference type="RefSeq" id="WP_070937945.1">
    <property type="nucleotide sequence ID" value="NZ_MLIK01000019.1"/>
</dbReference>
<dbReference type="STRING" id="948102.BKG76_12655"/>
<feature type="signal peptide" evidence="2">
    <location>
        <begin position="1"/>
        <end position="24"/>
    </location>
</feature>
<reference evidence="3 4" key="1">
    <citation type="submission" date="2016-10" db="EMBL/GenBank/DDBJ databases">
        <title>Evaluation of Human, Veterinary and Environmental Mycobacterium chelonae Isolates by Core Genome Phylogenomic Analysis, Targeted Gene Comparison, and Anti-microbial Susceptibility Patterns: A Tale of Mistaken Identities.</title>
        <authorList>
            <person name="Fogelson S.B."/>
            <person name="Camus A.C."/>
            <person name="Lorenz W."/>
            <person name="Vasireddy R."/>
            <person name="Vasireddy S."/>
            <person name="Smith T."/>
            <person name="Brown-Elliott B.A."/>
            <person name="Wallace R.J.Jr."/>
            <person name="Hasan N.A."/>
            <person name="Reischl U."/>
            <person name="Sanchez S."/>
        </authorList>
    </citation>
    <scope>NUCLEOTIDE SEQUENCE [LARGE SCALE GENOMIC DNA]</scope>
    <source>
        <strain evidence="3 4">1559</strain>
    </source>
</reference>
<gene>
    <name evidence="3" type="ORF">BKG76_12655</name>
</gene>
<evidence type="ECO:0008006" key="5">
    <source>
        <dbReference type="Google" id="ProtNLM"/>
    </source>
</evidence>
<dbReference type="OrthoDB" id="4762950at2"/>
<feature type="chain" id="PRO_5038514637" description="Lipoprotein" evidence="2">
    <location>
        <begin position="25"/>
        <end position="221"/>
    </location>
</feature>
<organism evidence="3 4">
    <name type="scientific">Mycobacteroides franklinii</name>
    <dbReference type="NCBI Taxonomy" id="948102"/>
    <lineage>
        <taxon>Bacteria</taxon>
        <taxon>Bacillati</taxon>
        <taxon>Actinomycetota</taxon>
        <taxon>Actinomycetes</taxon>
        <taxon>Mycobacteriales</taxon>
        <taxon>Mycobacteriaceae</taxon>
        <taxon>Mycobacteroides</taxon>
    </lineage>
</organism>
<proteinExistence type="predicted"/>
<feature type="region of interest" description="Disordered" evidence="1">
    <location>
        <begin position="186"/>
        <end position="221"/>
    </location>
</feature>
<evidence type="ECO:0000313" key="4">
    <source>
        <dbReference type="Proteomes" id="UP000179616"/>
    </source>
</evidence>
<evidence type="ECO:0000256" key="2">
    <source>
        <dbReference type="SAM" id="SignalP"/>
    </source>
</evidence>
<dbReference type="EMBL" id="MLIK01000019">
    <property type="protein sequence ID" value="OHU21479.1"/>
    <property type="molecule type" value="Genomic_DNA"/>
</dbReference>